<dbReference type="Proteomes" id="UP000198636">
    <property type="component" value="Unassembled WGS sequence"/>
</dbReference>
<dbReference type="GO" id="GO:0015421">
    <property type="term" value="F:ABC-type oligopeptide transporter activity"/>
    <property type="evidence" value="ECO:0007669"/>
    <property type="project" value="TreeGrafter"/>
</dbReference>
<dbReference type="EMBL" id="FMUS01000002">
    <property type="protein sequence ID" value="SCX88574.1"/>
    <property type="molecule type" value="Genomic_DNA"/>
</dbReference>
<evidence type="ECO:0000313" key="13">
    <source>
        <dbReference type="Proteomes" id="UP000198636"/>
    </source>
</evidence>
<evidence type="ECO:0000256" key="2">
    <source>
        <dbReference type="ARBA" id="ARBA00022448"/>
    </source>
</evidence>
<dbReference type="Gene3D" id="1.20.1560.10">
    <property type="entry name" value="ABC transporter type 1, transmembrane domain"/>
    <property type="match status" value="1"/>
</dbReference>
<keyword evidence="3" id="KW-1003">Cell membrane</keyword>
<dbReference type="PROSITE" id="PS00211">
    <property type="entry name" value="ABC_TRANSPORTER_1"/>
    <property type="match status" value="1"/>
</dbReference>
<dbReference type="STRING" id="1120976.SAMN03080606_00391"/>
<evidence type="ECO:0000256" key="3">
    <source>
        <dbReference type="ARBA" id="ARBA00022475"/>
    </source>
</evidence>
<keyword evidence="2" id="KW-0813">Transport</keyword>
<dbReference type="PROSITE" id="PS50893">
    <property type="entry name" value="ABC_TRANSPORTER_2"/>
    <property type="match status" value="1"/>
</dbReference>
<dbReference type="PANTHER" id="PTHR43394:SF1">
    <property type="entry name" value="ATP-BINDING CASSETTE SUB-FAMILY B MEMBER 10, MITOCHONDRIAL"/>
    <property type="match status" value="1"/>
</dbReference>
<proteinExistence type="predicted"/>
<keyword evidence="4 9" id="KW-0812">Transmembrane</keyword>
<evidence type="ECO:0000256" key="5">
    <source>
        <dbReference type="ARBA" id="ARBA00022741"/>
    </source>
</evidence>
<keyword evidence="7 9" id="KW-1133">Transmembrane helix</keyword>
<dbReference type="GO" id="GO:0016887">
    <property type="term" value="F:ATP hydrolysis activity"/>
    <property type="evidence" value="ECO:0007669"/>
    <property type="project" value="InterPro"/>
</dbReference>
<evidence type="ECO:0000256" key="8">
    <source>
        <dbReference type="ARBA" id="ARBA00023136"/>
    </source>
</evidence>
<evidence type="ECO:0000256" key="6">
    <source>
        <dbReference type="ARBA" id="ARBA00022840"/>
    </source>
</evidence>
<feature type="transmembrane region" description="Helical" evidence="9">
    <location>
        <begin position="154"/>
        <end position="172"/>
    </location>
</feature>
<dbReference type="SUPFAM" id="SSF52540">
    <property type="entry name" value="P-loop containing nucleoside triphosphate hydrolases"/>
    <property type="match status" value="1"/>
</dbReference>
<evidence type="ECO:0000256" key="4">
    <source>
        <dbReference type="ARBA" id="ARBA00022692"/>
    </source>
</evidence>
<dbReference type="Pfam" id="PF00005">
    <property type="entry name" value="ABC_tran"/>
    <property type="match status" value="1"/>
</dbReference>
<feature type="transmembrane region" description="Helical" evidence="9">
    <location>
        <begin position="75"/>
        <end position="95"/>
    </location>
</feature>
<feature type="transmembrane region" description="Helical" evidence="9">
    <location>
        <begin position="290"/>
        <end position="309"/>
    </location>
</feature>
<sequence>MKNLKELWNYMKGNRSRYLGAVISIGLATIFSLAAPLIIKVTIDSIIGSKELEAPIWIERMITEFGGVEVLRDKLWIPAAVIVGFAVVRGVFLFLKGKWSAEAAEKVAKRIRDGVYNHLQYLPYQYHVNAETGDLIQRCTSDVETIRKFLATQFVEIGSALFMLLFTIYIMLPMDITLTLISMALIPIIFIFTVIFFIKVKEAFRLMEEAEGKMSSTLQENLTGLRVVRAFGRQAHEVEKFDKNNKTNRDLTYKLIRLFAWYWSISDFMCMLQMGIVLMTSVYWTFTGRITLGTMVVFNTYVGMLLWPIRQMGRVITDLGKAMVSLERISEILDVPKEIMENTSEKPAIEGSISFKDVSFEYEKDKPILKNISFDVKAGETIAILGPTGAGKTTLVHLLARLFDYQKGSITIDGKELKDIDKKWIRKNVGLILQEPFLFAKSIKENIRLGKGNAPDDEVYSVAKVASIHDVVLEFDKGYETLVGERGVSLSGGQKQRLAIARTLISDAPIVVFDDSLSAVDTETDAAIRGALKKRKNNATTFIISHRIATLSEADFILVLDKGQLVEMGKHEDLINQKGLYSRIWKIQSLEDEILGKSS</sequence>
<dbReference type="PROSITE" id="PS50929">
    <property type="entry name" value="ABC_TM1F"/>
    <property type="match status" value="1"/>
</dbReference>
<dbReference type="SMART" id="SM00382">
    <property type="entry name" value="AAA"/>
    <property type="match status" value="1"/>
</dbReference>
<dbReference type="InterPro" id="IPR011527">
    <property type="entry name" value="ABC1_TM_dom"/>
</dbReference>
<dbReference type="InterPro" id="IPR003593">
    <property type="entry name" value="AAA+_ATPase"/>
</dbReference>
<dbReference type="InterPro" id="IPR027417">
    <property type="entry name" value="P-loop_NTPase"/>
</dbReference>
<dbReference type="Gene3D" id="3.40.50.300">
    <property type="entry name" value="P-loop containing nucleotide triphosphate hydrolases"/>
    <property type="match status" value="1"/>
</dbReference>
<name>A0A1G5BEU5_9FIRM</name>
<dbReference type="GO" id="GO:0005886">
    <property type="term" value="C:plasma membrane"/>
    <property type="evidence" value="ECO:0007669"/>
    <property type="project" value="UniProtKB-SubCell"/>
</dbReference>
<organism evidence="12 13">
    <name type="scientific">Alkaliphilus peptidifermentans DSM 18978</name>
    <dbReference type="NCBI Taxonomy" id="1120976"/>
    <lineage>
        <taxon>Bacteria</taxon>
        <taxon>Bacillati</taxon>
        <taxon>Bacillota</taxon>
        <taxon>Clostridia</taxon>
        <taxon>Peptostreptococcales</taxon>
        <taxon>Natronincolaceae</taxon>
        <taxon>Alkaliphilus</taxon>
    </lineage>
</organism>
<feature type="transmembrane region" description="Helical" evidence="9">
    <location>
        <begin position="21"/>
        <end position="39"/>
    </location>
</feature>
<feature type="domain" description="ABC transmembrane type-1" evidence="11">
    <location>
        <begin position="19"/>
        <end position="321"/>
    </location>
</feature>
<dbReference type="Pfam" id="PF00664">
    <property type="entry name" value="ABC_membrane"/>
    <property type="match status" value="1"/>
</dbReference>
<comment type="subcellular location">
    <subcellularLocation>
        <location evidence="1">Cell membrane</location>
        <topology evidence="1">Multi-pass membrane protein</topology>
    </subcellularLocation>
</comment>
<dbReference type="CDD" id="cd18542">
    <property type="entry name" value="ABC_6TM_YknU_like"/>
    <property type="match status" value="1"/>
</dbReference>
<evidence type="ECO:0000313" key="12">
    <source>
        <dbReference type="EMBL" id="SCX88574.1"/>
    </source>
</evidence>
<evidence type="ECO:0000256" key="7">
    <source>
        <dbReference type="ARBA" id="ARBA00022989"/>
    </source>
</evidence>
<keyword evidence="8 9" id="KW-0472">Membrane</keyword>
<dbReference type="RefSeq" id="WP_091539359.1">
    <property type="nucleotide sequence ID" value="NZ_FMUS01000002.1"/>
</dbReference>
<accession>A0A1G5BEU5</accession>
<dbReference type="InterPro" id="IPR036640">
    <property type="entry name" value="ABC1_TM_sf"/>
</dbReference>
<keyword evidence="13" id="KW-1185">Reference proteome</keyword>
<keyword evidence="6 12" id="KW-0067">ATP-binding</keyword>
<dbReference type="InterPro" id="IPR003439">
    <property type="entry name" value="ABC_transporter-like_ATP-bd"/>
</dbReference>
<keyword evidence="5" id="KW-0547">Nucleotide-binding</keyword>
<evidence type="ECO:0000256" key="9">
    <source>
        <dbReference type="SAM" id="Phobius"/>
    </source>
</evidence>
<feature type="transmembrane region" description="Helical" evidence="9">
    <location>
        <begin position="259"/>
        <end position="284"/>
    </location>
</feature>
<evidence type="ECO:0000259" key="11">
    <source>
        <dbReference type="PROSITE" id="PS50929"/>
    </source>
</evidence>
<dbReference type="SUPFAM" id="SSF90123">
    <property type="entry name" value="ABC transporter transmembrane region"/>
    <property type="match status" value="1"/>
</dbReference>
<feature type="transmembrane region" description="Helical" evidence="9">
    <location>
        <begin position="178"/>
        <end position="198"/>
    </location>
</feature>
<dbReference type="AlphaFoldDB" id="A0A1G5BEU5"/>
<gene>
    <name evidence="12" type="ORF">SAMN03080606_00391</name>
</gene>
<dbReference type="OrthoDB" id="9762778at2"/>
<dbReference type="InterPro" id="IPR039421">
    <property type="entry name" value="Type_1_exporter"/>
</dbReference>
<evidence type="ECO:0000256" key="1">
    <source>
        <dbReference type="ARBA" id="ARBA00004651"/>
    </source>
</evidence>
<dbReference type="InterPro" id="IPR017871">
    <property type="entry name" value="ABC_transporter-like_CS"/>
</dbReference>
<feature type="domain" description="ABC transporter" evidence="10">
    <location>
        <begin position="353"/>
        <end position="587"/>
    </location>
</feature>
<dbReference type="PANTHER" id="PTHR43394">
    <property type="entry name" value="ATP-DEPENDENT PERMEASE MDL1, MITOCHONDRIAL"/>
    <property type="match status" value="1"/>
</dbReference>
<dbReference type="GO" id="GO:0005524">
    <property type="term" value="F:ATP binding"/>
    <property type="evidence" value="ECO:0007669"/>
    <property type="project" value="UniProtKB-KW"/>
</dbReference>
<protein>
    <submittedName>
        <fullName evidence="12">ATP-binding cassette, subfamily B</fullName>
    </submittedName>
</protein>
<reference evidence="12 13" key="1">
    <citation type="submission" date="2016-10" db="EMBL/GenBank/DDBJ databases">
        <authorList>
            <person name="de Groot N.N."/>
        </authorList>
    </citation>
    <scope>NUCLEOTIDE SEQUENCE [LARGE SCALE GENOMIC DNA]</scope>
    <source>
        <strain evidence="12 13">DSM 18978</strain>
    </source>
</reference>
<dbReference type="FunFam" id="3.40.50.300:FF:000221">
    <property type="entry name" value="Multidrug ABC transporter ATP-binding protein"/>
    <property type="match status" value="1"/>
</dbReference>
<evidence type="ECO:0000259" key="10">
    <source>
        <dbReference type="PROSITE" id="PS50893"/>
    </source>
</evidence>